<reference evidence="1 2" key="1">
    <citation type="submission" date="2023-08" db="EMBL/GenBank/DDBJ databases">
        <title>Implementing the SeqCode for naming new Mesorhizobium species isolated from Vachellia karroo root nodules.</title>
        <authorList>
            <person name="Van Lill M."/>
        </authorList>
    </citation>
    <scope>NUCLEOTIDE SEQUENCE [LARGE SCALE GENOMIC DNA]</scope>
    <source>
        <strain evidence="1 2">VK22B</strain>
    </source>
</reference>
<evidence type="ECO:0000313" key="2">
    <source>
        <dbReference type="Proteomes" id="UP001271249"/>
    </source>
</evidence>
<dbReference type="Proteomes" id="UP001271249">
    <property type="component" value="Unassembled WGS sequence"/>
</dbReference>
<name>A0ABU4Z0G2_9HYPH</name>
<comment type="caution">
    <text evidence="1">The sequence shown here is derived from an EMBL/GenBank/DDBJ whole genome shotgun (WGS) entry which is preliminary data.</text>
</comment>
<keyword evidence="2" id="KW-1185">Reference proteome</keyword>
<dbReference type="PROSITE" id="PS51257">
    <property type="entry name" value="PROKAR_LIPOPROTEIN"/>
    <property type="match status" value="1"/>
</dbReference>
<accession>A0ABU4Z0G2</accession>
<sequence>MMDVRRLVPAGAQAVGYSASNATVSACLVVESPLQHSKDDIVVACDEPFDLSPLRIIEGRHINFPLVACAARQIVKDGIHAGIENAVNVDYKIAEIWQPYGPRNACTANEENLTTRVGKQ</sequence>
<protein>
    <submittedName>
        <fullName evidence="1">Uncharacterized protein</fullName>
    </submittedName>
</protein>
<gene>
    <name evidence="1" type="ORF">RFN29_14020</name>
</gene>
<proteinExistence type="predicted"/>
<organism evidence="1 2">
    <name type="scientific">Mesorhizobium captivum</name>
    <dbReference type="NCBI Taxonomy" id="3072319"/>
    <lineage>
        <taxon>Bacteria</taxon>
        <taxon>Pseudomonadati</taxon>
        <taxon>Pseudomonadota</taxon>
        <taxon>Alphaproteobacteria</taxon>
        <taxon>Hyphomicrobiales</taxon>
        <taxon>Phyllobacteriaceae</taxon>
        <taxon>Mesorhizobium</taxon>
    </lineage>
</organism>
<evidence type="ECO:0000313" key="1">
    <source>
        <dbReference type="EMBL" id="MDX8492692.1"/>
    </source>
</evidence>
<dbReference type="RefSeq" id="WP_320226674.1">
    <property type="nucleotide sequence ID" value="NZ_JAVIJC010000013.1"/>
</dbReference>
<dbReference type="EMBL" id="JAVIJC010000013">
    <property type="protein sequence ID" value="MDX8492692.1"/>
    <property type="molecule type" value="Genomic_DNA"/>
</dbReference>